<dbReference type="NCBIfam" id="TIGR04076">
    <property type="entry name" value="TIGR04076 family protein"/>
    <property type="match status" value="1"/>
</dbReference>
<dbReference type="AlphaFoldDB" id="A0A9D2CR06"/>
<organism evidence="1 2">
    <name type="scientific">Candidatus Borkfalkia excrementigallinarum</name>
    <dbReference type="NCBI Taxonomy" id="2838506"/>
    <lineage>
        <taxon>Bacteria</taxon>
        <taxon>Bacillati</taxon>
        <taxon>Bacillota</taxon>
        <taxon>Clostridia</taxon>
        <taxon>Christensenellales</taxon>
        <taxon>Christensenellaceae</taxon>
        <taxon>Candidatus Borkfalkia</taxon>
    </lineage>
</organism>
<dbReference type="EMBL" id="DXCQ01000028">
    <property type="protein sequence ID" value="HIY96614.1"/>
    <property type="molecule type" value="Genomic_DNA"/>
</dbReference>
<evidence type="ECO:0000313" key="1">
    <source>
        <dbReference type="EMBL" id="HIY96614.1"/>
    </source>
</evidence>
<proteinExistence type="predicted"/>
<gene>
    <name evidence="1" type="ORF">H9729_02900</name>
</gene>
<accession>A0A9D2CR06</accession>
<protein>
    <submittedName>
        <fullName evidence="1">TIGR04076 family protein</fullName>
    </submittedName>
</protein>
<evidence type="ECO:0000313" key="2">
    <source>
        <dbReference type="Proteomes" id="UP000886750"/>
    </source>
</evidence>
<name>A0A9D2CR06_9FIRM</name>
<sequence>MKKWYDEEYSFTIEVTGFLRGDKTEHYCRNGEEIGDTYTCTYGCPVNAQGQGICSKVMMILFPIMEAVRSGGDLENLGGSGKYRKDIVCPDGCVLFRLTAKKLGSENFFKGKFYTDK</sequence>
<reference evidence="1" key="2">
    <citation type="submission" date="2021-04" db="EMBL/GenBank/DDBJ databases">
        <authorList>
            <person name="Gilroy R."/>
        </authorList>
    </citation>
    <scope>NUCLEOTIDE SEQUENCE</scope>
    <source>
        <strain evidence="1">1345</strain>
    </source>
</reference>
<comment type="caution">
    <text evidence="1">The sequence shown here is derived from an EMBL/GenBank/DDBJ whole genome shotgun (WGS) entry which is preliminary data.</text>
</comment>
<reference evidence="1" key="1">
    <citation type="journal article" date="2021" name="PeerJ">
        <title>Extensive microbial diversity within the chicken gut microbiome revealed by metagenomics and culture.</title>
        <authorList>
            <person name="Gilroy R."/>
            <person name="Ravi A."/>
            <person name="Getino M."/>
            <person name="Pursley I."/>
            <person name="Horton D.L."/>
            <person name="Alikhan N.F."/>
            <person name="Baker D."/>
            <person name="Gharbi K."/>
            <person name="Hall N."/>
            <person name="Watson M."/>
            <person name="Adriaenssens E.M."/>
            <person name="Foster-Nyarko E."/>
            <person name="Jarju S."/>
            <person name="Secka A."/>
            <person name="Antonio M."/>
            <person name="Oren A."/>
            <person name="Chaudhuri R.R."/>
            <person name="La Ragione R."/>
            <person name="Hildebrand F."/>
            <person name="Pallen M.J."/>
        </authorList>
    </citation>
    <scope>NUCLEOTIDE SEQUENCE</scope>
    <source>
        <strain evidence="1">1345</strain>
    </source>
</reference>
<dbReference type="Proteomes" id="UP000886750">
    <property type="component" value="Unassembled WGS sequence"/>
</dbReference>
<dbReference type="InterPro" id="IPR023811">
    <property type="entry name" value="CHP04076"/>
</dbReference>